<gene>
    <name evidence="1" type="ORF">L6452_18495</name>
</gene>
<reference evidence="1 2" key="2">
    <citation type="journal article" date="2022" name="Mol. Ecol. Resour.">
        <title>The genomes of chicory, endive, great burdock and yacon provide insights into Asteraceae paleo-polyploidization history and plant inulin production.</title>
        <authorList>
            <person name="Fan W."/>
            <person name="Wang S."/>
            <person name="Wang H."/>
            <person name="Wang A."/>
            <person name="Jiang F."/>
            <person name="Liu H."/>
            <person name="Zhao H."/>
            <person name="Xu D."/>
            <person name="Zhang Y."/>
        </authorList>
    </citation>
    <scope>NUCLEOTIDE SEQUENCE [LARGE SCALE GENOMIC DNA]</scope>
    <source>
        <strain evidence="2">cv. Niubang</strain>
    </source>
</reference>
<proteinExistence type="predicted"/>
<protein>
    <submittedName>
        <fullName evidence="1">Uncharacterized protein</fullName>
    </submittedName>
</protein>
<accession>A0ACB9C6G6</accession>
<evidence type="ECO:0000313" key="1">
    <source>
        <dbReference type="EMBL" id="KAI3729825.1"/>
    </source>
</evidence>
<reference evidence="2" key="1">
    <citation type="journal article" date="2022" name="Mol. Ecol. Resour.">
        <title>The genomes of chicory, endive, great burdock and yacon provide insights into Asteraceae palaeo-polyploidization history and plant inulin production.</title>
        <authorList>
            <person name="Fan W."/>
            <person name="Wang S."/>
            <person name="Wang H."/>
            <person name="Wang A."/>
            <person name="Jiang F."/>
            <person name="Liu H."/>
            <person name="Zhao H."/>
            <person name="Xu D."/>
            <person name="Zhang Y."/>
        </authorList>
    </citation>
    <scope>NUCLEOTIDE SEQUENCE [LARGE SCALE GENOMIC DNA]</scope>
    <source>
        <strain evidence="2">cv. Niubang</strain>
    </source>
</reference>
<name>A0ACB9C6G6_ARCLA</name>
<sequence length="106" mass="12221">MVAQEYKELEIREYRKQGFLYFRKIKARGERISDGERKSDFRRHAFGRIMNSVVDRVVVRIVAEIQRSSAIAESFPQVSLRMSRVVFASLISASGITFTSETISDN</sequence>
<evidence type="ECO:0000313" key="2">
    <source>
        <dbReference type="Proteomes" id="UP001055879"/>
    </source>
</evidence>
<organism evidence="1 2">
    <name type="scientific">Arctium lappa</name>
    <name type="common">Greater burdock</name>
    <name type="synonym">Lappa major</name>
    <dbReference type="NCBI Taxonomy" id="4217"/>
    <lineage>
        <taxon>Eukaryota</taxon>
        <taxon>Viridiplantae</taxon>
        <taxon>Streptophyta</taxon>
        <taxon>Embryophyta</taxon>
        <taxon>Tracheophyta</taxon>
        <taxon>Spermatophyta</taxon>
        <taxon>Magnoliopsida</taxon>
        <taxon>eudicotyledons</taxon>
        <taxon>Gunneridae</taxon>
        <taxon>Pentapetalae</taxon>
        <taxon>asterids</taxon>
        <taxon>campanulids</taxon>
        <taxon>Asterales</taxon>
        <taxon>Asteraceae</taxon>
        <taxon>Carduoideae</taxon>
        <taxon>Cardueae</taxon>
        <taxon>Arctiinae</taxon>
        <taxon>Arctium</taxon>
    </lineage>
</organism>
<dbReference type="EMBL" id="CM042051">
    <property type="protein sequence ID" value="KAI3729825.1"/>
    <property type="molecule type" value="Genomic_DNA"/>
</dbReference>
<dbReference type="Proteomes" id="UP001055879">
    <property type="component" value="Linkage Group LG05"/>
</dbReference>
<comment type="caution">
    <text evidence="1">The sequence shown here is derived from an EMBL/GenBank/DDBJ whole genome shotgun (WGS) entry which is preliminary data.</text>
</comment>
<keyword evidence="2" id="KW-1185">Reference proteome</keyword>